<keyword evidence="1" id="KW-0175">Coiled coil</keyword>
<dbReference type="AlphaFoldDB" id="A0A482WRD6"/>
<keyword evidence="3" id="KW-1185">Reference proteome</keyword>
<evidence type="ECO:0000313" key="2">
    <source>
        <dbReference type="EMBL" id="RZF36165.1"/>
    </source>
</evidence>
<dbReference type="EMBL" id="QKKF02026906">
    <property type="protein sequence ID" value="RZF36165.1"/>
    <property type="molecule type" value="Genomic_DNA"/>
</dbReference>
<sequence length="395" mass="45186">MGCATSGIGTQRRVTSSLGADLLDTFLRIDRDIWREEKAAPAPSLGHCMARLEKINNEIEETLNEMNNDQALMPGVVPTEEAQIETADESIHRAMQELRINRNPEVAIEHEEFIANLTRKALKQHCLHWLTRRKKDTEAEVAKLSDRVQHLQRLYEHQDTVLGEILGSASSELEVELDRMRSYRDTLYSGELLWREASRLTQAGATLARAGFQSWATINTTLNSDSRFRLATECRNAIHEATMCIQTAQSILPGVQFPYCTSREINALWQVVEYLYTDMQVIDRYTHAGEAYSSFQKRAAALQQWIRHLMEQTIRKDVLDVDKKITELSTRLCNERANQIRQETGLMGARDTPCSSSSRKVERDFKKKVMAANNNAWSSHRIEDHVREQTGLTPR</sequence>
<organism evidence="2 3">
    <name type="scientific">Laodelphax striatellus</name>
    <name type="common">Small brown planthopper</name>
    <name type="synonym">Delphax striatella</name>
    <dbReference type="NCBI Taxonomy" id="195883"/>
    <lineage>
        <taxon>Eukaryota</taxon>
        <taxon>Metazoa</taxon>
        <taxon>Ecdysozoa</taxon>
        <taxon>Arthropoda</taxon>
        <taxon>Hexapoda</taxon>
        <taxon>Insecta</taxon>
        <taxon>Pterygota</taxon>
        <taxon>Neoptera</taxon>
        <taxon>Paraneoptera</taxon>
        <taxon>Hemiptera</taxon>
        <taxon>Auchenorrhyncha</taxon>
        <taxon>Fulgoroidea</taxon>
        <taxon>Delphacidae</taxon>
        <taxon>Criomorphinae</taxon>
        <taxon>Laodelphax</taxon>
    </lineage>
</organism>
<reference evidence="2 3" key="1">
    <citation type="journal article" date="2017" name="Gigascience">
        <title>Genome sequence of the small brown planthopper, Laodelphax striatellus.</title>
        <authorList>
            <person name="Zhu J."/>
            <person name="Jiang F."/>
            <person name="Wang X."/>
            <person name="Yang P."/>
            <person name="Bao Y."/>
            <person name="Zhao W."/>
            <person name="Wang W."/>
            <person name="Lu H."/>
            <person name="Wang Q."/>
            <person name="Cui N."/>
            <person name="Li J."/>
            <person name="Chen X."/>
            <person name="Luo L."/>
            <person name="Yu J."/>
            <person name="Kang L."/>
            <person name="Cui F."/>
        </authorList>
    </citation>
    <scope>NUCLEOTIDE SEQUENCE [LARGE SCALE GENOMIC DNA]</scope>
    <source>
        <strain evidence="2">Lst14</strain>
    </source>
</reference>
<accession>A0A482WRD6</accession>
<evidence type="ECO:0000256" key="1">
    <source>
        <dbReference type="SAM" id="Coils"/>
    </source>
</evidence>
<gene>
    <name evidence="2" type="ORF">LSTR_LSTR013389</name>
</gene>
<dbReference type="GO" id="GO:0005929">
    <property type="term" value="C:cilium"/>
    <property type="evidence" value="ECO:0007669"/>
    <property type="project" value="TreeGrafter"/>
</dbReference>
<dbReference type="PANTHER" id="PTHR21974:SF2">
    <property type="entry name" value="RE15880P"/>
    <property type="match status" value="1"/>
</dbReference>
<comment type="caution">
    <text evidence="2">The sequence shown here is derived from an EMBL/GenBank/DDBJ whole genome shotgun (WGS) entry which is preliminary data.</text>
</comment>
<feature type="coiled-coil region" evidence="1">
    <location>
        <begin position="127"/>
        <end position="154"/>
    </location>
</feature>
<dbReference type="OrthoDB" id="6432391at2759"/>
<dbReference type="InParanoid" id="A0A482WRD6"/>
<proteinExistence type="predicted"/>
<evidence type="ECO:0000313" key="3">
    <source>
        <dbReference type="Proteomes" id="UP000291343"/>
    </source>
</evidence>
<protein>
    <submittedName>
        <fullName evidence="2">Uncharacterized protein</fullName>
    </submittedName>
</protein>
<dbReference type="STRING" id="195883.A0A482WRD6"/>
<name>A0A482WRD6_LAOST</name>
<dbReference type="SMR" id="A0A482WRD6"/>
<dbReference type="Proteomes" id="UP000291343">
    <property type="component" value="Unassembled WGS sequence"/>
</dbReference>
<dbReference type="PANTHER" id="PTHR21974">
    <property type="entry name" value="RE15880P"/>
    <property type="match status" value="1"/>
</dbReference>
<feature type="coiled-coil region" evidence="1">
    <location>
        <begin position="45"/>
        <end position="72"/>
    </location>
</feature>